<dbReference type="InterPro" id="IPR036736">
    <property type="entry name" value="ACP-like_sf"/>
</dbReference>
<comment type="caution">
    <text evidence="2">The sequence shown here is derived from an EMBL/GenBank/DDBJ whole genome shotgun (WGS) entry which is preliminary data.</text>
</comment>
<evidence type="ECO:0000313" key="3">
    <source>
        <dbReference type="Proteomes" id="UP000297753"/>
    </source>
</evidence>
<dbReference type="Proteomes" id="UP000297753">
    <property type="component" value="Unassembled WGS sequence"/>
</dbReference>
<accession>A0A4Y8WBQ9</accession>
<dbReference type="EMBL" id="SATR01000031">
    <property type="protein sequence ID" value="TFH90264.1"/>
    <property type="molecule type" value="Genomic_DNA"/>
</dbReference>
<dbReference type="PROSITE" id="PS50075">
    <property type="entry name" value="CARRIER"/>
    <property type="match status" value="1"/>
</dbReference>
<evidence type="ECO:0000259" key="1">
    <source>
        <dbReference type="PROSITE" id="PS50075"/>
    </source>
</evidence>
<protein>
    <recommendedName>
        <fullName evidence="1">Carrier domain-containing protein</fullName>
    </recommendedName>
</protein>
<dbReference type="Pfam" id="PF00550">
    <property type="entry name" value="PP-binding"/>
    <property type="match status" value="1"/>
</dbReference>
<organism evidence="2 3">
    <name type="scientific">Vibrio ouci</name>
    <dbReference type="NCBI Taxonomy" id="2499078"/>
    <lineage>
        <taxon>Bacteria</taxon>
        <taxon>Pseudomonadati</taxon>
        <taxon>Pseudomonadota</taxon>
        <taxon>Gammaproteobacteria</taxon>
        <taxon>Vibrionales</taxon>
        <taxon>Vibrionaceae</taxon>
        <taxon>Vibrio</taxon>
    </lineage>
</organism>
<dbReference type="SUPFAM" id="SSF47336">
    <property type="entry name" value="ACP-like"/>
    <property type="match status" value="1"/>
</dbReference>
<dbReference type="InterPro" id="IPR009081">
    <property type="entry name" value="PP-bd_ACP"/>
</dbReference>
<gene>
    <name evidence="2" type="ORF">ELS82_17635</name>
</gene>
<name>A0A4Y8WBQ9_9VIBR</name>
<dbReference type="AlphaFoldDB" id="A0A4Y8WBQ9"/>
<keyword evidence="3" id="KW-1185">Reference proteome</keyword>
<reference evidence="2 3" key="1">
    <citation type="submission" date="2019-01" db="EMBL/GenBank/DDBJ databases">
        <title>Vibrio BEI176 sp. nov, a marine bacterium isolated from China: eastern marignal seas.</title>
        <authorList>
            <person name="Li B."/>
        </authorList>
    </citation>
    <scope>NUCLEOTIDE SEQUENCE [LARGE SCALE GENOMIC DNA]</scope>
    <source>
        <strain evidence="2 3">BEI176</strain>
    </source>
</reference>
<feature type="domain" description="Carrier" evidence="1">
    <location>
        <begin position="1"/>
        <end position="77"/>
    </location>
</feature>
<evidence type="ECO:0000313" key="2">
    <source>
        <dbReference type="EMBL" id="TFH90264.1"/>
    </source>
</evidence>
<proteinExistence type="predicted"/>
<dbReference type="RefSeq" id="WP_134836647.1">
    <property type="nucleotide sequence ID" value="NZ_SATR01000031.1"/>
</dbReference>
<sequence length="81" mass="9277">MKKDIYKRIADLLENSYHIVDSDISESAVYDDLELDSLVLLELSVILNKEFQLRIQHGQLEPSMTIGESIDVMLQHKSDSV</sequence>
<dbReference type="Gene3D" id="1.10.1200.10">
    <property type="entry name" value="ACP-like"/>
    <property type="match status" value="1"/>
</dbReference>